<dbReference type="SUPFAM" id="SSF81301">
    <property type="entry name" value="Nucleotidyltransferase"/>
    <property type="match status" value="1"/>
</dbReference>
<dbReference type="Gene3D" id="3.30.460.40">
    <property type="match status" value="1"/>
</dbReference>
<name>A0A2H0Y1S1_UNCSA</name>
<evidence type="ECO:0000313" key="2">
    <source>
        <dbReference type="Proteomes" id="UP000231343"/>
    </source>
</evidence>
<reference evidence="1 2" key="1">
    <citation type="submission" date="2017-09" db="EMBL/GenBank/DDBJ databases">
        <title>Depth-based differentiation of microbial function through sediment-hosted aquifers and enrichment of novel symbionts in the deep terrestrial subsurface.</title>
        <authorList>
            <person name="Probst A.J."/>
            <person name="Ladd B."/>
            <person name="Jarett J.K."/>
            <person name="Geller-Mcgrath D.E."/>
            <person name="Sieber C.M."/>
            <person name="Emerson J.B."/>
            <person name="Anantharaman K."/>
            <person name="Thomas B.C."/>
            <person name="Malmstrom R."/>
            <person name="Stieglmeier M."/>
            <person name="Klingl A."/>
            <person name="Woyke T."/>
            <person name="Ryan C.M."/>
            <person name="Banfield J.F."/>
        </authorList>
    </citation>
    <scope>NUCLEOTIDE SEQUENCE [LARGE SCALE GENOMIC DNA]</scope>
    <source>
        <strain evidence="1">CG08_land_8_20_14_0_20_45_16</strain>
    </source>
</reference>
<protein>
    <recommendedName>
        <fullName evidence="3">Nucleotidyltransferase family protein</fullName>
    </recommendedName>
</protein>
<evidence type="ECO:0008006" key="3">
    <source>
        <dbReference type="Google" id="ProtNLM"/>
    </source>
</evidence>
<comment type="caution">
    <text evidence="1">The sequence shown here is derived from an EMBL/GenBank/DDBJ whole genome shotgun (WGS) entry which is preliminary data.</text>
</comment>
<proteinExistence type="predicted"/>
<dbReference type="InterPro" id="IPR043519">
    <property type="entry name" value="NT_sf"/>
</dbReference>
<gene>
    <name evidence="1" type="ORF">COT42_00295</name>
</gene>
<sequence length="179" mass="21246">MHWLLEWFQGKKIYYEDILRKLDENKINYLLVGGMAVTFYNVPPRFTMDVDLIIDFVPKNVLRFMKVLTDLGYKPKFPVDPQDFANPKKREDWVKNKNMKVFAFYHPEREREIVDVFVEHPINYKEMEAEKKSISIKGIKISIPSKKHLIALKKMAGREQDLLDIKNLEALPEGDEFRV</sequence>
<dbReference type="EMBL" id="PEYM01000004">
    <property type="protein sequence ID" value="PIS31699.1"/>
    <property type="molecule type" value="Genomic_DNA"/>
</dbReference>
<organism evidence="1 2">
    <name type="scientific">Candidatus Saganbacteria bacterium CG08_land_8_20_14_0_20_45_16</name>
    <dbReference type="NCBI Taxonomy" id="2014293"/>
    <lineage>
        <taxon>Bacteria</taxon>
        <taxon>Bacillati</taxon>
        <taxon>Saganbacteria</taxon>
    </lineage>
</organism>
<evidence type="ECO:0000313" key="1">
    <source>
        <dbReference type="EMBL" id="PIS31699.1"/>
    </source>
</evidence>
<dbReference type="Pfam" id="PF09970">
    <property type="entry name" value="DUF2204"/>
    <property type="match status" value="1"/>
</dbReference>
<dbReference type="InterPro" id="IPR018700">
    <property type="entry name" value="DUF2204"/>
</dbReference>
<dbReference type="AlphaFoldDB" id="A0A2H0Y1S1"/>
<dbReference type="Proteomes" id="UP000231343">
    <property type="component" value="Unassembled WGS sequence"/>
</dbReference>
<accession>A0A2H0Y1S1</accession>